<dbReference type="SUPFAM" id="SSF52540">
    <property type="entry name" value="P-loop containing nucleoside triphosphate hydrolases"/>
    <property type="match status" value="2"/>
</dbReference>
<dbReference type="EMBL" id="CTRP01000012">
    <property type="protein sequence ID" value="CQR73119.1"/>
    <property type="molecule type" value="Genomic_DNA"/>
</dbReference>
<proteinExistence type="predicted"/>
<dbReference type="Pfam" id="PF00005">
    <property type="entry name" value="ABC_tran"/>
    <property type="match status" value="2"/>
</dbReference>
<reference evidence="7" key="1">
    <citation type="submission" date="2015-03" db="EMBL/GenBank/DDBJ databases">
        <authorList>
            <person name="Nijsse Bart"/>
        </authorList>
    </citation>
    <scope>NUCLEOTIDE SEQUENCE [LARGE SCALE GENOMIC DNA]</scope>
</reference>
<feature type="domain" description="ABC transporter" evidence="5">
    <location>
        <begin position="2"/>
        <end position="179"/>
    </location>
</feature>
<dbReference type="InterPro" id="IPR050611">
    <property type="entry name" value="ABCF"/>
</dbReference>
<dbReference type="PROSITE" id="PS50893">
    <property type="entry name" value="ABC_TRANSPORTER_2"/>
    <property type="match status" value="2"/>
</dbReference>
<feature type="domain" description="ABC transporter" evidence="5">
    <location>
        <begin position="274"/>
        <end position="482"/>
    </location>
</feature>
<dbReference type="PANTHER" id="PTHR19211">
    <property type="entry name" value="ATP-BINDING TRANSPORT PROTEIN-RELATED"/>
    <property type="match status" value="1"/>
</dbReference>
<dbReference type="InterPro" id="IPR032781">
    <property type="entry name" value="ABC_tran_Xtn"/>
</dbReference>
<evidence type="ECO:0000256" key="1">
    <source>
        <dbReference type="ARBA" id="ARBA00022737"/>
    </source>
</evidence>
<organism evidence="6 7">
    <name type="scientific">Sporomusa ovata</name>
    <dbReference type="NCBI Taxonomy" id="2378"/>
    <lineage>
        <taxon>Bacteria</taxon>
        <taxon>Bacillati</taxon>
        <taxon>Bacillota</taxon>
        <taxon>Negativicutes</taxon>
        <taxon>Selenomonadales</taxon>
        <taxon>Sporomusaceae</taxon>
        <taxon>Sporomusa</taxon>
    </lineage>
</organism>
<dbReference type="InterPro" id="IPR003439">
    <property type="entry name" value="ABC_transporter-like_ATP-bd"/>
</dbReference>
<dbReference type="Gene3D" id="3.40.50.300">
    <property type="entry name" value="P-loop containing nucleotide triphosphate hydrolases"/>
    <property type="match status" value="3"/>
</dbReference>
<protein>
    <submittedName>
        <fullName evidence="6">Probable MDR-type ABC transporter, ATP-binding protein</fullName>
    </submittedName>
</protein>
<evidence type="ECO:0000256" key="2">
    <source>
        <dbReference type="ARBA" id="ARBA00022741"/>
    </source>
</evidence>
<dbReference type="InterPro" id="IPR003593">
    <property type="entry name" value="AAA+_ATPase"/>
</dbReference>
<keyword evidence="7" id="KW-1185">Reference proteome</keyword>
<dbReference type="AlphaFoldDB" id="A0A0U1L1B1"/>
<keyword evidence="4" id="KW-0175">Coiled coil</keyword>
<gene>
    <name evidence="6" type="ORF">SpAn4DRAFT_2351</name>
</gene>
<evidence type="ECO:0000259" key="5">
    <source>
        <dbReference type="PROSITE" id="PS50893"/>
    </source>
</evidence>
<dbReference type="Proteomes" id="UP000049855">
    <property type="component" value="Unassembled WGS sequence"/>
</dbReference>
<sequence length="525" mass="59177">MFRIDRLTLAEGEKIGVIGQNGAGKSTLLGIMAGKVQPEEGYVSRYCKFSSITQLDSLEDIRQMVNPVVGRQFATRRNYTDFMSGGERTRYKIAAALSEESSLLFADEPSANLDIKGTALLQSKLQQFAGALVVVSHDRELLDAVCTGIWELEDGEVKVYRGNYTSYCRQKETEQKRREREYENYIQEKNQLEVAIVDRKSRSASTRKTPKRMGNSEARLHKMGDQKAKANLNKAVKSLESRLDKLAIKEKPKESLAVAFDFANTGGLYSKVVVRGEKISKKFGNRVIFEAAEFSLLKGQKVALLGDNGCGKTTLLNMIDKREASIYVSAKARIGYFRQGMDDLELNKSVLDNIMATTIYEEGIIRNLLAQLLFRREDVFKQACILSGGERTRVGLAKIIASEANVLFLDEPTNYLDLPSVEALETVLSAYQGTMLFVSHDRQFIDKVATHLMIIESGKLSLLQGNYSQYINHQNDAKNNKTQEEQIILDYRLSEVLSRLSVAKEKEKVAQLEREYHELLARTRQ</sequence>
<dbReference type="PANTHER" id="PTHR19211:SF100">
    <property type="entry name" value="RIBOSOME PROTECTION PROTEIN VMLR"/>
    <property type="match status" value="1"/>
</dbReference>
<dbReference type="SMART" id="SM00382">
    <property type="entry name" value="AAA"/>
    <property type="match status" value="2"/>
</dbReference>
<feature type="coiled-coil region" evidence="4">
    <location>
        <begin position="168"/>
        <end position="195"/>
    </location>
</feature>
<keyword evidence="1" id="KW-0677">Repeat</keyword>
<keyword evidence="3 6" id="KW-0067">ATP-binding</keyword>
<dbReference type="PROSITE" id="PS00211">
    <property type="entry name" value="ABC_TRANSPORTER_1"/>
    <property type="match status" value="2"/>
</dbReference>
<name>A0A0U1L1B1_9FIRM</name>
<dbReference type="CDD" id="cd03221">
    <property type="entry name" value="ABCF_EF-3"/>
    <property type="match status" value="2"/>
</dbReference>
<dbReference type="GO" id="GO:0016887">
    <property type="term" value="F:ATP hydrolysis activity"/>
    <property type="evidence" value="ECO:0007669"/>
    <property type="project" value="InterPro"/>
</dbReference>
<dbReference type="InterPro" id="IPR027417">
    <property type="entry name" value="P-loop_NTPase"/>
</dbReference>
<evidence type="ECO:0000313" key="7">
    <source>
        <dbReference type="Proteomes" id="UP000049855"/>
    </source>
</evidence>
<dbReference type="Pfam" id="PF12848">
    <property type="entry name" value="ABC_tran_Xtn"/>
    <property type="match status" value="1"/>
</dbReference>
<evidence type="ECO:0000256" key="3">
    <source>
        <dbReference type="ARBA" id="ARBA00022840"/>
    </source>
</evidence>
<evidence type="ECO:0000256" key="4">
    <source>
        <dbReference type="SAM" id="Coils"/>
    </source>
</evidence>
<keyword evidence="2" id="KW-0547">Nucleotide-binding</keyword>
<accession>A0A0U1L1B1</accession>
<dbReference type="InterPro" id="IPR017871">
    <property type="entry name" value="ABC_transporter-like_CS"/>
</dbReference>
<evidence type="ECO:0000313" key="6">
    <source>
        <dbReference type="EMBL" id="CQR73119.1"/>
    </source>
</evidence>
<dbReference type="GO" id="GO:0005524">
    <property type="term" value="F:ATP binding"/>
    <property type="evidence" value="ECO:0007669"/>
    <property type="project" value="UniProtKB-KW"/>
</dbReference>
<dbReference type="NCBIfam" id="NF000355">
    <property type="entry name" value="ribo_prot_ABC_F"/>
    <property type="match status" value="1"/>
</dbReference>